<feature type="region of interest" description="Disordered" evidence="2">
    <location>
        <begin position="1"/>
        <end position="60"/>
    </location>
</feature>
<gene>
    <name evidence="3" type="ORF">ECRASSUSDP1_LOCUS3592</name>
</gene>
<protein>
    <submittedName>
        <fullName evidence="3">Uncharacterized protein</fullName>
    </submittedName>
</protein>
<keyword evidence="4" id="KW-1185">Reference proteome</keyword>
<reference evidence="3" key="1">
    <citation type="submission" date="2023-07" db="EMBL/GenBank/DDBJ databases">
        <authorList>
            <consortium name="AG Swart"/>
            <person name="Singh M."/>
            <person name="Singh A."/>
            <person name="Seah K."/>
            <person name="Emmerich C."/>
        </authorList>
    </citation>
    <scope>NUCLEOTIDE SEQUENCE</scope>
    <source>
        <strain evidence="3">DP1</strain>
    </source>
</reference>
<sequence length="578" mass="67568">MENDNSYDQDSFEKEPVRPKGVERRDEGMSPINDEMNKHRNPNSQEESDDFNDYSNDNEEIEEMVSINNNLKKELQQIISTVESQYTRMKEERKQKIEQLKIREDEDKDVRAKEMKLRMAQGKVNKLEKEIGWMKQQINNAYDVDNVLALENELSHNRQVINKLLGQNKGLLSVKKGQSSAMKKLNHDSDANKRLETIKKEIMETKQSLREKAAKIREKEKQLQEKQAVKSSYDERYRKLRMMLLKHKQSHKKNKEDKILINSMVSQKQKEDTGEDPGELVQAKLDDEAKYIKLHADFEKAIEKVEQTLVENQIKLRDESRIIQHNQRVKKLNQIYKKKKERDELQRLKVEAKLKKLQESTIKKQRRLVEHPGDHIVKEKVTFDDKISKASEDDKTQDFYQDLTEDGDDAKKLRVSAQEKLKNSSFSHPNKKEEPRPLEDPQHLSRDINFNEKELEHKFTKNTSKSISKTNNGIKDALNVSKDIMNVSEDILNNIPNQREKPIANQRKPQKEDSGEKFELNFKDGHVLTKPLGGDTSFKIEDSPNKPIQASLKKPDNIAELPARRSQLAKPNFGFKKK</sequence>
<evidence type="ECO:0000313" key="4">
    <source>
        <dbReference type="Proteomes" id="UP001295684"/>
    </source>
</evidence>
<feature type="region of interest" description="Disordered" evidence="2">
    <location>
        <begin position="418"/>
        <end position="444"/>
    </location>
</feature>
<feature type="compositionally biased region" description="Basic and acidic residues" evidence="2">
    <location>
        <begin position="430"/>
        <end position="444"/>
    </location>
</feature>
<keyword evidence="1" id="KW-0175">Coiled coil</keyword>
<feature type="coiled-coil region" evidence="1">
    <location>
        <begin position="192"/>
        <end position="236"/>
    </location>
</feature>
<feature type="compositionally biased region" description="Basic and acidic residues" evidence="2">
    <location>
        <begin position="11"/>
        <end position="28"/>
    </location>
</feature>
<comment type="caution">
    <text evidence="3">The sequence shown here is derived from an EMBL/GenBank/DDBJ whole genome shotgun (WGS) entry which is preliminary data.</text>
</comment>
<organism evidence="3 4">
    <name type="scientific">Euplotes crassus</name>
    <dbReference type="NCBI Taxonomy" id="5936"/>
    <lineage>
        <taxon>Eukaryota</taxon>
        <taxon>Sar</taxon>
        <taxon>Alveolata</taxon>
        <taxon>Ciliophora</taxon>
        <taxon>Intramacronucleata</taxon>
        <taxon>Spirotrichea</taxon>
        <taxon>Hypotrichia</taxon>
        <taxon>Euplotida</taxon>
        <taxon>Euplotidae</taxon>
        <taxon>Moneuplotes</taxon>
    </lineage>
</organism>
<proteinExistence type="predicted"/>
<evidence type="ECO:0000256" key="1">
    <source>
        <dbReference type="SAM" id="Coils"/>
    </source>
</evidence>
<feature type="compositionally biased region" description="Basic and acidic residues" evidence="2">
    <location>
        <begin position="509"/>
        <end position="527"/>
    </location>
</feature>
<dbReference type="Proteomes" id="UP001295684">
    <property type="component" value="Unassembled WGS sequence"/>
</dbReference>
<evidence type="ECO:0000313" key="3">
    <source>
        <dbReference type="EMBL" id="CAI2362270.1"/>
    </source>
</evidence>
<feature type="compositionally biased region" description="Acidic residues" evidence="2">
    <location>
        <begin position="46"/>
        <end position="60"/>
    </location>
</feature>
<name>A0AAD1U6I7_EUPCR</name>
<dbReference type="EMBL" id="CAMPGE010003434">
    <property type="protein sequence ID" value="CAI2362270.1"/>
    <property type="molecule type" value="Genomic_DNA"/>
</dbReference>
<evidence type="ECO:0000256" key="2">
    <source>
        <dbReference type="SAM" id="MobiDB-lite"/>
    </source>
</evidence>
<dbReference type="AlphaFoldDB" id="A0AAD1U6I7"/>
<accession>A0AAD1U6I7</accession>
<feature type="coiled-coil region" evidence="1">
    <location>
        <begin position="322"/>
        <end position="360"/>
    </location>
</feature>
<feature type="region of interest" description="Disordered" evidence="2">
    <location>
        <begin position="497"/>
        <end position="578"/>
    </location>
</feature>